<reference evidence="3" key="1">
    <citation type="submission" date="2025-08" db="UniProtKB">
        <authorList>
            <consortium name="RefSeq"/>
        </authorList>
    </citation>
    <scope>IDENTIFICATION</scope>
    <source>
        <tissue evidence="3">Gonads</tissue>
    </source>
</reference>
<evidence type="ECO:0000256" key="1">
    <source>
        <dbReference type="SAM" id="Phobius"/>
    </source>
</evidence>
<accession>A0A1S3KHC3</accession>
<feature type="transmembrane region" description="Helical" evidence="1">
    <location>
        <begin position="113"/>
        <end position="131"/>
    </location>
</feature>
<proteinExistence type="predicted"/>
<protein>
    <submittedName>
        <fullName evidence="3">Uncharacterized protein LOC106181889</fullName>
    </submittedName>
</protein>
<dbReference type="GeneID" id="106181889"/>
<dbReference type="Proteomes" id="UP000085678">
    <property type="component" value="Unplaced"/>
</dbReference>
<keyword evidence="1" id="KW-0812">Transmembrane</keyword>
<gene>
    <name evidence="3" type="primary">LOC106181889</name>
</gene>
<keyword evidence="1" id="KW-1133">Transmembrane helix</keyword>
<keyword evidence="2" id="KW-1185">Reference proteome</keyword>
<dbReference type="RefSeq" id="XP_013421874.1">
    <property type="nucleotide sequence ID" value="XM_013566420.1"/>
</dbReference>
<dbReference type="OrthoDB" id="9993283at2759"/>
<keyword evidence="1" id="KW-0472">Membrane</keyword>
<dbReference type="AlphaFoldDB" id="A0A1S3KHC3"/>
<evidence type="ECO:0000313" key="2">
    <source>
        <dbReference type="Proteomes" id="UP000085678"/>
    </source>
</evidence>
<evidence type="ECO:0000313" key="3">
    <source>
        <dbReference type="RefSeq" id="XP_013421874.1"/>
    </source>
</evidence>
<dbReference type="KEGG" id="lak:106181889"/>
<organism evidence="2 3">
    <name type="scientific">Lingula anatina</name>
    <name type="common">Brachiopod</name>
    <name type="synonym">Lingula unguis</name>
    <dbReference type="NCBI Taxonomy" id="7574"/>
    <lineage>
        <taxon>Eukaryota</taxon>
        <taxon>Metazoa</taxon>
        <taxon>Spiralia</taxon>
        <taxon>Lophotrochozoa</taxon>
        <taxon>Brachiopoda</taxon>
        <taxon>Linguliformea</taxon>
        <taxon>Lingulata</taxon>
        <taxon>Lingulida</taxon>
        <taxon>Linguloidea</taxon>
        <taxon>Lingulidae</taxon>
        <taxon>Lingula</taxon>
    </lineage>
</organism>
<dbReference type="InParanoid" id="A0A1S3KHC3"/>
<dbReference type="OMA" id="WLPGVRN"/>
<sequence length="158" mass="18295">MVFVLSYLQAPLQALLRPALWLGCLFGSLHSHKERWDTPGTPEENVRQLAAVVKEAEEHDPHRNTLDIHVADSTSGFVRIFAFTKAEWLDVVEVKFRDNYGEAYSFSSGVLPVWFPFSFLVNCVLFWVPFLDMKLNQKRLELLYTHMKKHSQLNSDNI</sequence>
<name>A0A1S3KHC3_LINAN</name>